<evidence type="ECO:0000313" key="7">
    <source>
        <dbReference type="Proteomes" id="UP000622317"/>
    </source>
</evidence>
<name>A0A927FBT8_9BACT</name>
<dbReference type="InterPro" id="IPR058647">
    <property type="entry name" value="BSH_CzcB-like"/>
</dbReference>
<gene>
    <name evidence="6" type="ORF">IEN85_22175</name>
</gene>
<dbReference type="GO" id="GO:0015562">
    <property type="term" value="F:efflux transmembrane transporter activity"/>
    <property type="evidence" value="ECO:0007669"/>
    <property type="project" value="TreeGrafter"/>
</dbReference>
<dbReference type="EMBL" id="JACYFG010000055">
    <property type="protein sequence ID" value="MBD5782222.1"/>
    <property type="molecule type" value="Genomic_DNA"/>
</dbReference>
<keyword evidence="7" id="KW-1185">Reference proteome</keyword>
<evidence type="ECO:0000313" key="6">
    <source>
        <dbReference type="EMBL" id="MBD5782222.1"/>
    </source>
</evidence>
<feature type="coiled-coil region" evidence="2">
    <location>
        <begin position="75"/>
        <end position="133"/>
    </location>
</feature>
<dbReference type="InterPro" id="IPR058792">
    <property type="entry name" value="Beta-barrel_RND_2"/>
</dbReference>
<keyword evidence="3" id="KW-0732">Signal</keyword>
<evidence type="ECO:0000256" key="3">
    <source>
        <dbReference type="SAM" id="SignalP"/>
    </source>
</evidence>
<accession>A0A927FBT8</accession>
<proteinExistence type="inferred from homology"/>
<organism evidence="6 7">
    <name type="scientific">Pelagicoccus enzymogenes</name>
    <dbReference type="NCBI Taxonomy" id="2773457"/>
    <lineage>
        <taxon>Bacteria</taxon>
        <taxon>Pseudomonadati</taxon>
        <taxon>Verrucomicrobiota</taxon>
        <taxon>Opitutia</taxon>
        <taxon>Puniceicoccales</taxon>
        <taxon>Pelagicoccaceae</taxon>
        <taxon>Pelagicoccus</taxon>
    </lineage>
</organism>
<dbReference type="Proteomes" id="UP000622317">
    <property type="component" value="Unassembled WGS sequence"/>
</dbReference>
<sequence length="252" mass="28022">MYPLYRFVRLRSLFAASLGFLVSSSLLAETRWVEGISQPMERITVSSPVEEIVKSVSVSEGDEVEAGQVLAELLSSQERLEVERLEVLIEKAEVDFKATADLVAERIESEDKLVEARTALQSLKIEREIALNDVEERIIRSPIAGVVVFRLKDPGEAIGRVEPLFEVIKSDQLKLQFFMSASDLPALQVGGEAEVQFPIAKPGQTFTARLDFVDPQIDSRSGLFRVRYVFDNTQAGVKPGARVQVKLDLGDQ</sequence>
<feature type="domain" description="CusB-like beta-barrel" evidence="4">
    <location>
        <begin position="182"/>
        <end position="247"/>
    </location>
</feature>
<dbReference type="AlphaFoldDB" id="A0A927FBT8"/>
<dbReference type="RefSeq" id="WP_191619302.1">
    <property type="nucleotide sequence ID" value="NZ_JACYFG010000055.1"/>
</dbReference>
<dbReference type="PANTHER" id="PTHR30469">
    <property type="entry name" value="MULTIDRUG RESISTANCE PROTEIN MDTA"/>
    <property type="match status" value="1"/>
</dbReference>
<evidence type="ECO:0000259" key="4">
    <source>
        <dbReference type="Pfam" id="PF25954"/>
    </source>
</evidence>
<dbReference type="Pfam" id="PF25954">
    <property type="entry name" value="Beta-barrel_RND_2"/>
    <property type="match status" value="1"/>
</dbReference>
<dbReference type="Pfam" id="PF25973">
    <property type="entry name" value="BSH_CzcB"/>
    <property type="match status" value="1"/>
</dbReference>
<comment type="caution">
    <text evidence="6">The sequence shown here is derived from an EMBL/GenBank/DDBJ whole genome shotgun (WGS) entry which is preliminary data.</text>
</comment>
<keyword evidence="2" id="KW-0175">Coiled coil</keyword>
<dbReference type="GO" id="GO:1990281">
    <property type="term" value="C:efflux pump complex"/>
    <property type="evidence" value="ECO:0007669"/>
    <property type="project" value="TreeGrafter"/>
</dbReference>
<feature type="chain" id="PRO_5036804350" evidence="3">
    <location>
        <begin position="29"/>
        <end position="252"/>
    </location>
</feature>
<feature type="domain" description="CzcB-like barrel-sandwich hybrid" evidence="5">
    <location>
        <begin position="44"/>
        <end position="167"/>
    </location>
</feature>
<dbReference type="PANTHER" id="PTHR30469:SF15">
    <property type="entry name" value="HLYD FAMILY OF SECRETION PROTEINS"/>
    <property type="match status" value="1"/>
</dbReference>
<dbReference type="SUPFAM" id="SSF111369">
    <property type="entry name" value="HlyD-like secretion proteins"/>
    <property type="match status" value="1"/>
</dbReference>
<dbReference type="NCBIfam" id="TIGR01730">
    <property type="entry name" value="RND_mfp"/>
    <property type="match status" value="1"/>
</dbReference>
<protein>
    <submittedName>
        <fullName evidence="6">Efflux RND transporter periplasmic adaptor subunit</fullName>
    </submittedName>
</protein>
<dbReference type="Gene3D" id="2.40.30.170">
    <property type="match status" value="1"/>
</dbReference>
<evidence type="ECO:0000256" key="2">
    <source>
        <dbReference type="SAM" id="Coils"/>
    </source>
</evidence>
<dbReference type="Gene3D" id="2.40.50.100">
    <property type="match status" value="1"/>
</dbReference>
<evidence type="ECO:0000259" key="5">
    <source>
        <dbReference type="Pfam" id="PF25973"/>
    </source>
</evidence>
<reference evidence="6" key="1">
    <citation type="submission" date="2020-09" db="EMBL/GenBank/DDBJ databases">
        <title>Pelagicoccus enzymogenes sp. nov. with an EPS production, isolated from marine sediment.</title>
        <authorList>
            <person name="Feng X."/>
        </authorList>
    </citation>
    <scope>NUCLEOTIDE SEQUENCE</scope>
    <source>
        <strain evidence="6">NFK12</strain>
    </source>
</reference>
<comment type="similarity">
    <text evidence="1">Belongs to the membrane fusion protein (MFP) (TC 8.A.1) family.</text>
</comment>
<evidence type="ECO:0000256" key="1">
    <source>
        <dbReference type="ARBA" id="ARBA00009477"/>
    </source>
</evidence>
<dbReference type="InterPro" id="IPR006143">
    <property type="entry name" value="RND_pump_MFP"/>
</dbReference>
<feature type="signal peptide" evidence="3">
    <location>
        <begin position="1"/>
        <end position="28"/>
    </location>
</feature>